<dbReference type="EMBL" id="PJEX01000282">
    <property type="protein sequence ID" value="TKW51779.1"/>
    <property type="molecule type" value="Genomic_DNA"/>
</dbReference>
<gene>
    <name evidence="1" type="ORF">CTA1_2639</name>
</gene>
<sequence>MPLDGPRSVLILATCHSRPMAVLLVHPNPFSSLASLQLFTGAMANHANSWFADVDTGSHLYTTE</sequence>
<evidence type="ECO:0000313" key="2">
    <source>
        <dbReference type="Proteomes" id="UP000310108"/>
    </source>
</evidence>
<protein>
    <submittedName>
        <fullName evidence="1">Uncharacterized protein</fullName>
    </submittedName>
</protein>
<name>A0A4U6X9N8_9PEZI</name>
<dbReference type="AlphaFoldDB" id="A0A4U6X9N8"/>
<dbReference type="Proteomes" id="UP000310108">
    <property type="component" value="Unassembled WGS sequence"/>
</dbReference>
<proteinExistence type="predicted"/>
<comment type="caution">
    <text evidence="1">The sequence shown here is derived from an EMBL/GenBank/DDBJ whole genome shotgun (WGS) entry which is preliminary data.</text>
</comment>
<accession>A0A4U6X9N8</accession>
<organism evidence="1 2">
    <name type="scientific">Colletotrichum tanaceti</name>
    <dbReference type="NCBI Taxonomy" id="1306861"/>
    <lineage>
        <taxon>Eukaryota</taxon>
        <taxon>Fungi</taxon>
        <taxon>Dikarya</taxon>
        <taxon>Ascomycota</taxon>
        <taxon>Pezizomycotina</taxon>
        <taxon>Sordariomycetes</taxon>
        <taxon>Hypocreomycetidae</taxon>
        <taxon>Glomerellales</taxon>
        <taxon>Glomerellaceae</taxon>
        <taxon>Colletotrichum</taxon>
        <taxon>Colletotrichum destructivum species complex</taxon>
    </lineage>
</organism>
<evidence type="ECO:0000313" key="1">
    <source>
        <dbReference type="EMBL" id="TKW51779.1"/>
    </source>
</evidence>
<keyword evidence="2" id="KW-1185">Reference proteome</keyword>
<reference evidence="1 2" key="1">
    <citation type="journal article" date="2019" name="PLoS ONE">
        <title>Comparative genome analysis indicates high evolutionary potential of pathogenicity genes in Colletotrichum tanaceti.</title>
        <authorList>
            <person name="Lelwala R.V."/>
            <person name="Korhonen P.K."/>
            <person name="Young N.D."/>
            <person name="Scott J.B."/>
            <person name="Ades P.A."/>
            <person name="Gasser R.B."/>
            <person name="Taylor P.W.J."/>
        </authorList>
    </citation>
    <scope>NUCLEOTIDE SEQUENCE [LARGE SCALE GENOMIC DNA]</scope>
    <source>
        <strain evidence="1">BRIP57314</strain>
    </source>
</reference>